<dbReference type="PIRSF" id="PIRSF005426">
    <property type="entry name" value="Frp"/>
    <property type="match status" value="1"/>
</dbReference>
<evidence type="ECO:0000256" key="2">
    <source>
        <dbReference type="ARBA" id="ARBA00022630"/>
    </source>
</evidence>
<protein>
    <submittedName>
        <fullName evidence="7">NADPH-dependent oxidoreductase</fullName>
    </submittedName>
</protein>
<dbReference type="SUPFAM" id="SSF55469">
    <property type="entry name" value="FMN-dependent nitroreductase-like"/>
    <property type="match status" value="1"/>
</dbReference>
<reference evidence="7 8" key="1">
    <citation type="submission" date="2017-11" db="EMBL/GenBank/DDBJ databases">
        <title>Reclassification of Bisgaard taxon 5 as Caviibacterium pharyngocola gen. nov., sp. nov.</title>
        <authorList>
            <person name="Christensen H."/>
        </authorList>
    </citation>
    <scope>NUCLEOTIDE SEQUENCE [LARGE SCALE GENOMIC DNA]</scope>
    <source>
        <strain evidence="7 8">7_3</strain>
    </source>
</reference>
<evidence type="ECO:0000256" key="5">
    <source>
        <dbReference type="PIRNR" id="PIRNR005426"/>
    </source>
</evidence>
<organism evidence="7 8">
    <name type="scientific">Caviibacterium pharyngocola</name>
    <dbReference type="NCBI Taxonomy" id="28159"/>
    <lineage>
        <taxon>Bacteria</taxon>
        <taxon>Pseudomonadati</taxon>
        <taxon>Pseudomonadota</taxon>
        <taxon>Gammaproteobacteria</taxon>
        <taxon>Pasteurellales</taxon>
        <taxon>Pasteurellaceae</taxon>
        <taxon>Caviibacterium</taxon>
    </lineage>
</organism>
<evidence type="ECO:0000313" key="7">
    <source>
        <dbReference type="EMBL" id="PJG82263.1"/>
    </source>
</evidence>
<dbReference type="PANTHER" id="PTHR43425:SF2">
    <property type="entry name" value="OXYGEN-INSENSITIVE NADPH NITROREDUCTASE"/>
    <property type="match status" value="1"/>
</dbReference>
<keyword evidence="2 5" id="KW-0285">Flavoprotein</keyword>
<evidence type="ECO:0000256" key="3">
    <source>
        <dbReference type="ARBA" id="ARBA00022643"/>
    </source>
</evidence>
<comment type="caution">
    <text evidence="7">The sequence shown here is derived from an EMBL/GenBank/DDBJ whole genome shotgun (WGS) entry which is preliminary data.</text>
</comment>
<dbReference type="OrthoDB" id="3181400at2"/>
<keyword evidence="3 5" id="KW-0288">FMN</keyword>
<comment type="similarity">
    <text evidence="1 5">Belongs to the flavin oxidoreductase frp family.</text>
</comment>
<gene>
    <name evidence="7" type="ORF">CVP04_09865</name>
</gene>
<keyword evidence="4 5" id="KW-0560">Oxidoreductase</keyword>
<dbReference type="CDD" id="cd02146">
    <property type="entry name" value="NfsA-like"/>
    <property type="match status" value="1"/>
</dbReference>
<feature type="domain" description="Nitroreductase" evidence="6">
    <location>
        <begin position="10"/>
        <end position="168"/>
    </location>
</feature>
<keyword evidence="8" id="KW-1185">Reference proteome</keyword>
<dbReference type="RefSeq" id="WP_100297347.1">
    <property type="nucleotide sequence ID" value="NZ_PHGZ01000024.1"/>
</dbReference>
<dbReference type="InterPro" id="IPR000415">
    <property type="entry name" value="Nitroreductase-like"/>
</dbReference>
<dbReference type="Pfam" id="PF00881">
    <property type="entry name" value="Nitroreductase"/>
    <property type="match status" value="1"/>
</dbReference>
<sequence>MNPTIELQLNHRSIRRFKEQPLTREEVDLLVKVAASASTSSYMQACSIISITDPKLKHELHQIGAQAFGKQEYIRDNGHLFVFVADTARNAEIAEEQGQEPIYQGSADRFLAAVYDATIASQNLVVAAESLGMGVIYLGSILNDTQKVVELLQLPKYTFPVFALAVGYPDQTPDAKPRLPAAITHMENRYVPIRERKAELAEYDQQLSEYYQARGDNARAETFSHMATQYTRSQFAKRPDIAKVIKSQGFLGEI</sequence>
<dbReference type="Proteomes" id="UP000230282">
    <property type="component" value="Unassembled WGS sequence"/>
</dbReference>
<dbReference type="Gene3D" id="3.40.109.10">
    <property type="entry name" value="NADH Oxidase"/>
    <property type="match status" value="1"/>
</dbReference>
<evidence type="ECO:0000256" key="4">
    <source>
        <dbReference type="ARBA" id="ARBA00023002"/>
    </source>
</evidence>
<evidence type="ECO:0000259" key="6">
    <source>
        <dbReference type="Pfam" id="PF00881"/>
    </source>
</evidence>
<evidence type="ECO:0000256" key="1">
    <source>
        <dbReference type="ARBA" id="ARBA00008366"/>
    </source>
</evidence>
<dbReference type="InterPro" id="IPR016446">
    <property type="entry name" value="Flavin_OxRdtase_Frp"/>
</dbReference>
<evidence type="ECO:0000313" key="8">
    <source>
        <dbReference type="Proteomes" id="UP000230282"/>
    </source>
</evidence>
<dbReference type="EMBL" id="PHGZ01000024">
    <property type="protein sequence ID" value="PJG82263.1"/>
    <property type="molecule type" value="Genomic_DNA"/>
</dbReference>
<dbReference type="GO" id="GO:0016491">
    <property type="term" value="F:oxidoreductase activity"/>
    <property type="evidence" value="ECO:0007669"/>
    <property type="project" value="UniProtKB-UniRule"/>
</dbReference>
<name>A0A2M8RTN4_9PAST</name>
<keyword evidence="5" id="KW-0521">NADP</keyword>
<dbReference type="PANTHER" id="PTHR43425">
    <property type="entry name" value="OXYGEN-INSENSITIVE NADPH NITROREDUCTASE"/>
    <property type="match status" value="1"/>
</dbReference>
<accession>A0A2M8RTN4</accession>
<dbReference type="InterPro" id="IPR029479">
    <property type="entry name" value="Nitroreductase"/>
</dbReference>
<proteinExistence type="inferred from homology"/>
<dbReference type="AlphaFoldDB" id="A0A2M8RTN4"/>